<gene>
    <name evidence="2" type="ORF">P154DRAFT_608166</name>
</gene>
<evidence type="ECO:0000313" key="3">
    <source>
        <dbReference type="Proteomes" id="UP000799779"/>
    </source>
</evidence>
<sequence length="243" mass="26439">MATSITPRRSVALSPSRPVTPSPEWLPTGPHTPKNSPSPEPHPCSTPLRRHRRTLKRPGQQNMNAPVINANMDEDMASKLRQQQLQRPETPTPMTPAQRRDRFTPLGATSTAPPKRKRPRNSGIMENEFVFPPRSPIPTDGHATPSTTSSRPQRTSHYGLPPPRPQKQNAAARLREGTSGRAGLGLGYGPGPILSSSSESLEPQAIRAGAGLAFGVYTADDLLANRLAARVPEENKWCCCTVM</sequence>
<feature type="compositionally biased region" description="Low complexity" evidence="1">
    <location>
        <begin position="144"/>
        <end position="156"/>
    </location>
</feature>
<reference evidence="2" key="1">
    <citation type="journal article" date="2020" name="Stud. Mycol.">
        <title>101 Dothideomycetes genomes: a test case for predicting lifestyles and emergence of pathogens.</title>
        <authorList>
            <person name="Haridas S."/>
            <person name="Albert R."/>
            <person name="Binder M."/>
            <person name="Bloem J."/>
            <person name="Labutti K."/>
            <person name="Salamov A."/>
            <person name="Andreopoulos B."/>
            <person name="Baker S."/>
            <person name="Barry K."/>
            <person name="Bills G."/>
            <person name="Bluhm B."/>
            <person name="Cannon C."/>
            <person name="Castanera R."/>
            <person name="Culley D."/>
            <person name="Daum C."/>
            <person name="Ezra D."/>
            <person name="Gonzalez J."/>
            <person name="Henrissat B."/>
            <person name="Kuo A."/>
            <person name="Liang C."/>
            <person name="Lipzen A."/>
            <person name="Lutzoni F."/>
            <person name="Magnuson J."/>
            <person name="Mondo S."/>
            <person name="Nolan M."/>
            <person name="Ohm R."/>
            <person name="Pangilinan J."/>
            <person name="Park H.-J."/>
            <person name="Ramirez L."/>
            <person name="Alfaro M."/>
            <person name="Sun H."/>
            <person name="Tritt A."/>
            <person name="Yoshinaga Y."/>
            <person name="Zwiers L.-H."/>
            <person name="Turgeon B."/>
            <person name="Goodwin S."/>
            <person name="Spatafora J."/>
            <person name="Crous P."/>
            <person name="Grigoriev I."/>
        </authorList>
    </citation>
    <scope>NUCLEOTIDE SEQUENCE</scope>
    <source>
        <strain evidence="2">CBS 123094</strain>
    </source>
</reference>
<dbReference type="EMBL" id="ML977624">
    <property type="protein sequence ID" value="KAF1996516.1"/>
    <property type="molecule type" value="Genomic_DNA"/>
</dbReference>
<feature type="compositionally biased region" description="Polar residues" evidence="1">
    <location>
        <begin position="80"/>
        <end position="89"/>
    </location>
</feature>
<dbReference type="AlphaFoldDB" id="A0A6A5WFW0"/>
<dbReference type="Proteomes" id="UP000799779">
    <property type="component" value="Unassembled WGS sequence"/>
</dbReference>
<accession>A0A6A5WFW0</accession>
<evidence type="ECO:0000313" key="2">
    <source>
        <dbReference type="EMBL" id="KAF1996516.1"/>
    </source>
</evidence>
<evidence type="ECO:0000256" key="1">
    <source>
        <dbReference type="SAM" id="MobiDB-lite"/>
    </source>
</evidence>
<feature type="region of interest" description="Disordered" evidence="1">
    <location>
        <begin position="1"/>
        <end position="185"/>
    </location>
</feature>
<keyword evidence="3" id="KW-1185">Reference proteome</keyword>
<organism evidence="2 3">
    <name type="scientific">Amniculicola lignicola CBS 123094</name>
    <dbReference type="NCBI Taxonomy" id="1392246"/>
    <lineage>
        <taxon>Eukaryota</taxon>
        <taxon>Fungi</taxon>
        <taxon>Dikarya</taxon>
        <taxon>Ascomycota</taxon>
        <taxon>Pezizomycotina</taxon>
        <taxon>Dothideomycetes</taxon>
        <taxon>Pleosporomycetidae</taxon>
        <taxon>Pleosporales</taxon>
        <taxon>Amniculicolaceae</taxon>
        <taxon>Amniculicola</taxon>
    </lineage>
</organism>
<proteinExistence type="predicted"/>
<name>A0A6A5WFW0_9PLEO</name>
<protein>
    <submittedName>
        <fullName evidence="2">Uncharacterized protein</fullName>
    </submittedName>
</protein>